<accession>A0AB40CFB3</accession>
<dbReference type="GO" id="GO:0007031">
    <property type="term" value="P:peroxisome organization"/>
    <property type="evidence" value="ECO:0007669"/>
    <property type="project" value="UniProtKB-KW"/>
</dbReference>
<protein>
    <recommendedName>
        <fullName evidence="2">Peroxisomal membrane protein PEX16</fullName>
    </recommendedName>
</protein>
<dbReference type="PANTHER" id="PTHR13299">
    <property type="entry name" value="PEROXISOMAL MEMBRANE PROTEIN PEX16"/>
    <property type="match status" value="1"/>
</dbReference>
<proteinExistence type="inferred from homology"/>
<sequence length="386" mass="43210">MGSKKSRVHPLSRIPSKRHHMAPPGALLQLRDRPGSRFCYCWVTCLSSLISSQSPSFSSISSVFGSSPIVYALLGIAGDVNQYIIDTAPSRTSSMGSESSSSFPWTLCVSALKNLETVVEVAAQHFFGDDGKWNFIAATEATKVLVRLGMLRDSGWKMLLEGGGTVNSEKSKDLWVTQGGIRRDGRPVENFYGDIPPHLERRAMAALSRFGENAKISSDPMWRQRLRQSYEPPAEVVEKPTFSSIWFEKGLSSQLLLTGEVLSIMRPLLYVLLIRKYGIRSWFPWAVSLGVDLTGISFLSFATNPKRRSKELCYHLSSSEKEEIKRRKRILALYLMRDPFFTKYTKNILEKGDRCFSQIPVAGFLIAKGVELLIGAQTRFTYTLGS</sequence>
<evidence type="ECO:0000256" key="3">
    <source>
        <dbReference type="SAM" id="MobiDB-lite"/>
    </source>
</evidence>
<comment type="subcellular location">
    <subcellularLocation>
        <location evidence="2">Peroxisome membrane</location>
    </subcellularLocation>
</comment>
<reference evidence="5" key="1">
    <citation type="submission" date="2025-08" db="UniProtKB">
        <authorList>
            <consortium name="RefSeq"/>
        </authorList>
    </citation>
    <scope>IDENTIFICATION</scope>
</reference>
<dbReference type="Proteomes" id="UP001515500">
    <property type="component" value="Chromosome 14"/>
</dbReference>
<dbReference type="AlphaFoldDB" id="A0AB40CFB3"/>
<evidence type="ECO:0000313" key="5">
    <source>
        <dbReference type="RefSeq" id="XP_039137476.1"/>
    </source>
</evidence>
<dbReference type="InterPro" id="IPR013919">
    <property type="entry name" value="Pex16"/>
</dbReference>
<dbReference type="GO" id="GO:0005789">
    <property type="term" value="C:endoplasmic reticulum membrane"/>
    <property type="evidence" value="ECO:0007669"/>
    <property type="project" value="EnsemblPlants"/>
</dbReference>
<keyword evidence="2" id="KW-0576">Peroxisome</keyword>
<dbReference type="GeneID" id="120275057"/>
<evidence type="ECO:0000313" key="4">
    <source>
        <dbReference type="Proteomes" id="UP001515500"/>
    </source>
</evidence>
<dbReference type="PANTHER" id="PTHR13299:SF0">
    <property type="entry name" value="PEROXISOMAL MEMBRANE PROTEIN PEX16"/>
    <property type="match status" value="1"/>
</dbReference>
<evidence type="ECO:0000256" key="1">
    <source>
        <dbReference type="ARBA" id="ARBA00009505"/>
    </source>
</evidence>
<dbReference type="GO" id="GO:0006633">
    <property type="term" value="P:fatty acid biosynthetic process"/>
    <property type="evidence" value="ECO:0007669"/>
    <property type="project" value="EnsemblPlants"/>
</dbReference>
<organism evidence="4 5">
    <name type="scientific">Dioscorea cayennensis subsp. rotundata</name>
    <name type="common">White Guinea yam</name>
    <name type="synonym">Dioscorea rotundata</name>
    <dbReference type="NCBI Taxonomy" id="55577"/>
    <lineage>
        <taxon>Eukaryota</taxon>
        <taxon>Viridiplantae</taxon>
        <taxon>Streptophyta</taxon>
        <taxon>Embryophyta</taxon>
        <taxon>Tracheophyta</taxon>
        <taxon>Spermatophyta</taxon>
        <taxon>Magnoliopsida</taxon>
        <taxon>Liliopsida</taxon>
        <taxon>Dioscoreales</taxon>
        <taxon>Dioscoreaceae</taxon>
        <taxon>Dioscorea</taxon>
    </lineage>
</organism>
<dbReference type="Pfam" id="PF08610">
    <property type="entry name" value="Pex16"/>
    <property type="match status" value="1"/>
</dbReference>
<keyword evidence="2" id="KW-0962">Peroxisome biogenesis</keyword>
<dbReference type="RefSeq" id="XP_039137476.1">
    <property type="nucleotide sequence ID" value="XM_039281542.1"/>
</dbReference>
<gene>
    <name evidence="5" type="primary">LOC120275057</name>
</gene>
<dbReference type="GO" id="GO:0005778">
    <property type="term" value="C:peroxisomal membrane"/>
    <property type="evidence" value="ECO:0007669"/>
    <property type="project" value="UniProtKB-SubCell"/>
</dbReference>
<name>A0AB40CFB3_DIOCR</name>
<comment type="similarity">
    <text evidence="1 2">Belongs to the peroxin-16 family.</text>
</comment>
<feature type="region of interest" description="Disordered" evidence="3">
    <location>
        <begin position="1"/>
        <end position="20"/>
    </location>
</feature>
<keyword evidence="4" id="KW-1185">Reference proteome</keyword>
<evidence type="ECO:0000256" key="2">
    <source>
        <dbReference type="RuleBase" id="RU365003"/>
    </source>
</evidence>